<dbReference type="AlphaFoldDB" id="A0A840EUU1"/>
<name>A0A840EUU1_9FLAO</name>
<organism evidence="1 2">
    <name type="scientific">Mesonia hippocampi</name>
    <dbReference type="NCBI Taxonomy" id="1628250"/>
    <lineage>
        <taxon>Bacteria</taxon>
        <taxon>Pseudomonadati</taxon>
        <taxon>Bacteroidota</taxon>
        <taxon>Flavobacteriia</taxon>
        <taxon>Flavobacteriales</taxon>
        <taxon>Flavobacteriaceae</taxon>
        <taxon>Mesonia</taxon>
    </lineage>
</organism>
<reference evidence="1 2" key="1">
    <citation type="submission" date="2020-08" db="EMBL/GenBank/DDBJ databases">
        <title>Genomic Encyclopedia of Type Strains, Phase IV (KMG-IV): sequencing the most valuable type-strain genomes for metagenomic binning, comparative biology and taxonomic classification.</title>
        <authorList>
            <person name="Goeker M."/>
        </authorList>
    </citation>
    <scope>NUCLEOTIDE SEQUENCE [LARGE SCALE GENOMIC DNA]</scope>
    <source>
        <strain evidence="1 2">DSM 29568</strain>
    </source>
</reference>
<proteinExistence type="predicted"/>
<evidence type="ECO:0000313" key="2">
    <source>
        <dbReference type="Proteomes" id="UP000553034"/>
    </source>
</evidence>
<accession>A0A840EUU1</accession>
<comment type="caution">
    <text evidence="1">The sequence shown here is derived from an EMBL/GenBank/DDBJ whole genome shotgun (WGS) entry which is preliminary data.</text>
</comment>
<dbReference type="EMBL" id="JACIFO010000001">
    <property type="protein sequence ID" value="MBB4117854.1"/>
    <property type="molecule type" value="Genomic_DNA"/>
</dbReference>
<dbReference type="RefSeq" id="WP_183475510.1">
    <property type="nucleotide sequence ID" value="NZ_JACIFO010000001.1"/>
</dbReference>
<keyword evidence="2" id="KW-1185">Reference proteome</keyword>
<dbReference type="Proteomes" id="UP000553034">
    <property type="component" value="Unassembled WGS sequence"/>
</dbReference>
<gene>
    <name evidence="1" type="ORF">GGR32_000126</name>
</gene>
<sequence>MKTIISKKISNHKVFTDVERTLHLAGLNVNSDASYIDFFYRLQYLKNGVDVSGNFSKKVPDWRIDNSYHVAVRDENLQPVLNPDFVEETDSEGNVINEYERYLTMPAYEYFYSLVLEQNLSLTAAFENYIALDDANGRFDL</sequence>
<protein>
    <submittedName>
        <fullName evidence="1">Uncharacterized protein</fullName>
    </submittedName>
</protein>
<evidence type="ECO:0000313" key="1">
    <source>
        <dbReference type="EMBL" id="MBB4117854.1"/>
    </source>
</evidence>